<keyword evidence="2" id="KW-1185">Reference proteome</keyword>
<dbReference type="EMBL" id="QNRE01000004">
    <property type="protein sequence ID" value="RBO91321.1"/>
    <property type="molecule type" value="Genomic_DNA"/>
</dbReference>
<dbReference type="AlphaFoldDB" id="A0A366DMM7"/>
<sequence>MTNSRHRVAGGPIAEAVRAVVGEEALLSTEDTDLADVSNGLYWLRFHDGAEDVTGDPRRALIASQVTVMDGDDKLLSVDEFAPGLWVRDEPPHGLLNFPSWEDAFAASGVTPQFVRATDRWLRGCGADELEQILAHVIEQLYVWADAIAAGTVPQRLRESVQVIAELGQPYSIVLSSYPVIELTARGRGHVDLVGYLGGHFTRQSAEEVRAVFDHLIQRS</sequence>
<evidence type="ECO:0000313" key="2">
    <source>
        <dbReference type="Proteomes" id="UP000252586"/>
    </source>
</evidence>
<gene>
    <name evidence="1" type="ORF">DFR74_10423</name>
</gene>
<proteinExistence type="predicted"/>
<protein>
    <submittedName>
        <fullName evidence="1">Uncharacterized protein</fullName>
    </submittedName>
</protein>
<name>A0A366DMM7_9NOCA</name>
<reference evidence="1 2" key="1">
    <citation type="submission" date="2018-06" db="EMBL/GenBank/DDBJ databases">
        <title>Genomic Encyclopedia of Type Strains, Phase IV (KMG-IV): sequencing the most valuable type-strain genomes for metagenomic binning, comparative biology and taxonomic classification.</title>
        <authorList>
            <person name="Goeker M."/>
        </authorList>
    </citation>
    <scope>NUCLEOTIDE SEQUENCE [LARGE SCALE GENOMIC DNA]</scope>
    <source>
        <strain evidence="1 2">DSM 44599</strain>
    </source>
</reference>
<dbReference type="Proteomes" id="UP000252586">
    <property type="component" value="Unassembled WGS sequence"/>
</dbReference>
<comment type="caution">
    <text evidence="1">The sequence shown here is derived from an EMBL/GenBank/DDBJ whole genome shotgun (WGS) entry which is preliminary data.</text>
</comment>
<evidence type="ECO:0000313" key="1">
    <source>
        <dbReference type="EMBL" id="RBO91321.1"/>
    </source>
</evidence>
<dbReference type="STRING" id="1210090.GCA_001613185_00916"/>
<accession>A0A366DMM7</accession>
<organism evidence="1 2">
    <name type="scientific">Nocardia puris</name>
    <dbReference type="NCBI Taxonomy" id="208602"/>
    <lineage>
        <taxon>Bacteria</taxon>
        <taxon>Bacillati</taxon>
        <taxon>Actinomycetota</taxon>
        <taxon>Actinomycetes</taxon>
        <taxon>Mycobacteriales</taxon>
        <taxon>Nocardiaceae</taxon>
        <taxon>Nocardia</taxon>
    </lineage>
</organism>